<dbReference type="InterPro" id="IPR000172">
    <property type="entry name" value="GMC_OxRdtase_N"/>
</dbReference>
<organism evidence="7 8">
    <name type="scientific">Abditibacterium utsteinense</name>
    <dbReference type="NCBI Taxonomy" id="1960156"/>
    <lineage>
        <taxon>Bacteria</taxon>
        <taxon>Pseudomonadati</taxon>
        <taxon>Abditibacteriota</taxon>
        <taxon>Abditibacteriia</taxon>
        <taxon>Abditibacteriales</taxon>
        <taxon>Abditibacteriaceae</taxon>
        <taxon>Abditibacterium</taxon>
    </lineage>
</organism>
<evidence type="ECO:0000259" key="5">
    <source>
        <dbReference type="Pfam" id="PF00732"/>
    </source>
</evidence>
<accession>A0A2S8SS79</accession>
<evidence type="ECO:0000259" key="6">
    <source>
        <dbReference type="Pfam" id="PF05199"/>
    </source>
</evidence>
<keyword evidence="3" id="KW-0274">FAD</keyword>
<dbReference type="SUPFAM" id="SSF54373">
    <property type="entry name" value="FAD-linked reductases, C-terminal domain"/>
    <property type="match status" value="1"/>
</dbReference>
<evidence type="ECO:0000313" key="8">
    <source>
        <dbReference type="Proteomes" id="UP000237684"/>
    </source>
</evidence>
<sequence>MESYFDKLLASPAVSDSTRKVYKARASHEPPPPQFFDAVDFATLIGVCQSLADVDLGARIASQIDHRLQVGTGNGWRFADLPEDGLAIHLFLKALREADFDFETSDKSAILESAKSGELETLPPNWAARRFFSDFLGEVLETYASHPETQAKMGYAGFADKPGWTQIGLNEKQAREPDAATGEISLELEPFPNRETEWEGIAPQKMTGMKRYDLEEEVDALVIGTGAGGGPLLARLAQNGQKVVALEAGKWHDPRDFATDERAQNFLFWLDERLSAGKNAVAFGANNSGIGVGGSTIHYTAYTPRVLPDDFSIKTDFGVGHDWPITWQEIAEYYDEIEHFIGVSGPNPYPWGPARKRPYPLAPLPINGAGQLMQRGCDALGIRHSPAPNAALSAPHYVLGVGWRAACSNRGFCQAGCSTGGKSSIDVTYIPLAVAHGAEIRPETFVTKIEKSNGKITGVVYVENGVEKRQKCKNLFLCAGAIETPRLLLLNELANGSGQVGKNFMAHPGMQVWGTFDEDVRPYKGIPGAVISQDTHRPKDADFVGGYLLQSIGVMPVTYASQYARGQMKFGEEMREHLQKYNHIAGINILGDCLPYEHNFLELSDELDGRGLPKPKLHFTAGESENKMDAHAEKIMRGIFEAAGARQMWSFQRHAHVIGTAMMGTDPQKSVVNPDGRSHEIPNLYICDNSVFPSGLSVNPALTIMALSLRTADKFLRG</sequence>
<evidence type="ECO:0000256" key="3">
    <source>
        <dbReference type="ARBA" id="ARBA00022827"/>
    </source>
</evidence>
<evidence type="ECO:0000256" key="1">
    <source>
        <dbReference type="ARBA" id="ARBA00010790"/>
    </source>
</evidence>
<protein>
    <submittedName>
        <fullName evidence="7">Choline dehydrogenase</fullName>
    </submittedName>
</protein>
<dbReference type="EMBL" id="NIGF01000010">
    <property type="protein sequence ID" value="PQV63661.1"/>
    <property type="molecule type" value="Genomic_DNA"/>
</dbReference>
<dbReference type="GO" id="GO:0016614">
    <property type="term" value="F:oxidoreductase activity, acting on CH-OH group of donors"/>
    <property type="evidence" value="ECO:0007669"/>
    <property type="project" value="InterPro"/>
</dbReference>
<dbReference type="SUPFAM" id="SSF51905">
    <property type="entry name" value="FAD/NAD(P)-binding domain"/>
    <property type="match status" value="1"/>
</dbReference>
<dbReference type="Gene3D" id="3.50.50.60">
    <property type="entry name" value="FAD/NAD(P)-binding domain"/>
    <property type="match status" value="2"/>
</dbReference>
<keyword evidence="8" id="KW-1185">Reference proteome</keyword>
<evidence type="ECO:0000256" key="4">
    <source>
        <dbReference type="ARBA" id="ARBA00023002"/>
    </source>
</evidence>
<proteinExistence type="inferred from homology"/>
<evidence type="ECO:0000313" key="7">
    <source>
        <dbReference type="EMBL" id="PQV63661.1"/>
    </source>
</evidence>
<name>A0A2S8SS79_9BACT</name>
<keyword evidence="2" id="KW-0285">Flavoprotein</keyword>
<keyword evidence="4" id="KW-0560">Oxidoreductase</keyword>
<feature type="domain" description="Glucose-methanol-choline oxidoreductase N-terminal" evidence="5">
    <location>
        <begin position="327"/>
        <end position="508"/>
    </location>
</feature>
<dbReference type="InParanoid" id="A0A2S8SS79"/>
<dbReference type="Pfam" id="PF05199">
    <property type="entry name" value="GMC_oxred_C"/>
    <property type="match status" value="1"/>
</dbReference>
<gene>
    <name evidence="7" type="ORF">B1R32_110127</name>
</gene>
<comment type="similarity">
    <text evidence="1">Belongs to the GMC oxidoreductase family.</text>
</comment>
<dbReference type="PANTHER" id="PTHR46056">
    <property type="entry name" value="LONG-CHAIN-ALCOHOL OXIDASE"/>
    <property type="match status" value="1"/>
</dbReference>
<dbReference type="InterPro" id="IPR007867">
    <property type="entry name" value="GMC_OxRtase_C"/>
</dbReference>
<dbReference type="GO" id="GO:0050660">
    <property type="term" value="F:flavin adenine dinucleotide binding"/>
    <property type="evidence" value="ECO:0007669"/>
    <property type="project" value="InterPro"/>
</dbReference>
<feature type="domain" description="Glucose-methanol-choline oxidoreductase C-terminal" evidence="6">
    <location>
        <begin position="595"/>
        <end position="707"/>
    </location>
</feature>
<dbReference type="Proteomes" id="UP000237684">
    <property type="component" value="Unassembled WGS sequence"/>
</dbReference>
<comment type="caution">
    <text evidence="7">The sequence shown here is derived from an EMBL/GenBank/DDBJ whole genome shotgun (WGS) entry which is preliminary data.</text>
</comment>
<reference evidence="7 8" key="1">
    <citation type="journal article" date="2018" name="Syst. Appl. Microbiol.">
        <title>Abditibacterium utsteinense sp. nov., the first cultivated member of candidate phylum FBP, isolated from ice-free Antarctic soil samples.</title>
        <authorList>
            <person name="Tahon G."/>
            <person name="Tytgat B."/>
            <person name="Lebbe L."/>
            <person name="Carlier A."/>
            <person name="Willems A."/>
        </authorList>
    </citation>
    <scope>NUCLEOTIDE SEQUENCE [LARGE SCALE GENOMIC DNA]</scope>
    <source>
        <strain evidence="7 8">LMG 29911</strain>
    </source>
</reference>
<evidence type="ECO:0000256" key="2">
    <source>
        <dbReference type="ARBA" id="ARBA00022630"/>
    </source>
</evidence>
<dbReference type="Pfam" id="PF00732">
    <property type="entry name" value="GMC_oxred_N"/>
    <property type="match status" value="1"/>
</dbReference>
<dbReference type="PANTHER" id="PTHR46056:SF12">
    <property type="entry name" value="LONG-CHAIN-ALCOHOL OXIDASE"/>
    <property type="match status" value="1"/>
</dbReference>
<dbReference type="AlphaFoldDB" id="A0A2S8SS79"/>
<dbReference type="InterPro" id="IPR036188">
    <property type="entry name" value="FAD/NAD-bd_sf"/>
</dbReference>